<evidence type="ECO:0000313" key="2">
    <source>
        <dbReference type="EMBL" id="KAK6308508.1"/>
    </source>
</evidence>
<gene>
    <name evidence="2" type="ORF">J4Q44_G00217790</name>
</gene>
<dbReference type="AlphaFoldDB" id="A0AAN8QRS9"/>
<evidence type="ECO:0000256" key="1">
    <source>
        <dbReference type="SAM" id="Coils"/>
    </source>
</evidence>
<keyword evidence="1" id="KW-0175">Coiled coil</keyword>
<keyword evidence="3" id="KW-1185">Reference proteome</keyword>
<name>A0AAN8QRS9_9TELE</name>
<dbReference type="PANTHER" id="PTHR18853:SF9">
    <property type="entry name" value="COILED-COIL DOMAIN-CONTAINING PROTEIN 27"/>
    <property type="match status" value="1"/>
</dbReference>
<proteinExistence type="predicted"/>
<sequence length="203" mass="23489">MSEDTGGKVPWYMTLLHEKEQNILMLGEEITRLSEFEEECSKKDQEISVLQEKLTELTIYHNEDVAELIVRLSEEVRNLREVEKEVQEKSQQITRLEEELHRLREASPGWGVEHGGFGALLDKEATHSETEHQDIEQVVVQLQEEVSQRKKEVAEVKGQTKQLSQAQKVEREAQRSLRREVQVCQETIDSLNLQSNNSLVALE</sequence>
<dbReference type="Proteomes" id="UP001356427">
    <property type="component" value="Unassembled WGS sequence"/>
</dbReference>
<organism evidence="2 3">
    <name type="scientific">Coregonus suidteri</name>
    <dbReference type="NCBI Taxonomy" id="861788"/>
    <lineage>
        <taxon>Eukaryota</taxon>
        <taxon>Metazoa</taxon>
        <taxon>Chordata</taxon>
        <taxon>Craniata</taxon>
        <taxon>Vertebrata</taxon>
        <taxon>Euteleostomi</taxon>
        <taxon>Actinopterygii</taxon>
        <taxon>Neopterygii</taxon>
        <taxon>Teleostei</taxon>
        <taxon>Protacanthopterygii</taxon>
        <taxon>Salmoniformes</taxon>
        <taxon>Salmonidae</taxon>
        <taxon>Coregoninae</taxon>
        <taxon>Coregonus</taxon>
    </lineage>
</organism>
<dbReference type="PANTHER" id="PTHR18853">
    <property type="entry name" value="FORKHEAD-ASSOCIATED DOMAIN-CONTAINING PROTEIN 1-RELATED"/>
    <property type="match status" value="1"/>
</dbReference>
<protein>
    <submittedName>
        <fullName evidence="2">Uncharacterized protein</fullName>
    </submittedName>
</protein>
<dbReference type="EMBL" id="JAGTTL010000019">
    <property type="protein sequence ID" value="KAK6308508.1"/>
    <property type="molecule type" value="Genomic_DNA"/>
</dbReference>
<reference evidence="2 3" key="1">
    <citation type="submission" date="2021-04" db="EMBL/GenBank/DDBJ databases">
        <authorList>
            <person name="De Guttry C."/>
            <person name="Zahm M."/>
            <person name="Klopp C."/>
            <person name="Cabau C."/>
            <person name="Louis A."/>
            <person name="Berthelot C."/>
            <person name="Parey E."/>
            <person name="Roest Crollius H."/>
            <person name="Montfort J."/>
            <person name="Robinson-Rechavi M."/>
            <person name="Bucao C."/>
            <person name="Bouchez O."/>
            <person name="Gislard M."/>
            <person name="Lluch J."/>
            <person name="Milhes M."/>
            <person name="Lampietro C."/>
            <person name="Lopez Roques C."/>
            <person name="Donnadieu C."/>
            <person name="Braasch I."/>
            <person name="Desvignes T."/>
            <person name="Postlethwait J."/>
            <person name="Bobe J."/>
            <person name="Wedekind C."/>
            <person name="Guiguen Y."/>
        </authorList>
    </citation>
    <scope>NUCLEOTIDE SEQUENCE [LARGE SCALE GENOMIC DNA]</scope>
    <source>
        <strain evidence="2">Cs_M1</strain>
        <tissue evidence="2">Blood</tissue>
    </source>
</reference>
<accession>A0AAN8QRS9</accession>
<feature type="coiled-coil region" evidence="1">
    <location>
        <begin position="33"/>
        <end position="159"/>
    </location>
</feature>
<dbReference type="InterPro" id="IPR052642">
    <property type="entry name" value="CC-FHA_domain"/>
</dbReference>
<evidence type="ECO:0000313" key="3">
    <source>
        <dbReference type="Proteomes" id="UP001356427"/>
    </source>
</evidence>
<comment type="caution">
    <text evidence="2">The sequence shown here is derived from an EMBL/GenBank/DDBJ whole genome shotgun (WGS) entry which is preliminary data.</text>
</comment>